<dbReference type="Pfam" id="PF00467">
    <property type="entry name" value="KOW"/>
    <property type="match status" value="1"/>
</dbReference>
<dbReference type="InterPro" id="IPR008991">
    <property type="entry name" value="Translation_prot_SH3-like_sf"/>
</dbReference>
<dbReference type="NCBIfam" id="TIGR01079">
    <property type="entry name" value="rplX_bact"/>
    <property type="match status" value="1"/>
</dbReference>
<evidence type="ECO:0000256" key="3">
    <source>
        <dbReference type="ARBA" id="ARBA00023274"/>
    </source>
</evidence>
<dbReference type="GO" id="GO:0003735">
    <property type="term" value="F:structural constituent of ribosome"/>
    <property type="evidence" value="ECO:0007669"/>
    <property type="project" value="InterPro"/>
</dbReference>
<evidence type="ECO:0000259" key="5">
    <source>
        <dbReference type="SMART" id="SM00739"/>
    </source>
</evidence>
<organism evidence="6 7">
    <name type="scientific">Thlaspi arvense</name>
    <name type="common">Field penny-cress</name>
    <dbReference type="NCBI Taxonomy" id="13288"/>
    <lineage>
        <taxon>Eukaryota</taxon>
        <taxon>Viridiplantae</taxon>
        <taxon>Streptophyta</taxon>
        <taxon>Embryophyta</taxon>
        <taxon>Tracheophyta</taxon>
        <taxon>Spermatophyta</taxon>
        <taxon>Magnoliopsida</taxon>
        <taxon>eudicotyledons</taxon>
        <taxon>Gunneridae</taxon>
        <taxon>Pentapetalae</taxon>
        <taxon>rosids</taxon>
        <taxon>malvids</taxon>
        <taxon>Brassicales</taxon>
        <taxon>Brassicaceae</taxon>
        <taxon>Thlaspideae</taxon>
        <taxon>Thlaspi</taxon>
    </lineage>
</organism>
<dbReference type="SUPFAM" id="SSF50104">
    <property type="entry name" value="Translation proteins SH3-like domain"/>
    <property type="match status" value="1"/>
</dbReference>
<evidence type="ECO:0000313" key="6">
    <source>
        <dbReference type="EMBL" id="CAH2069958.1"/>
    </source>
</evidence>
<reference evidence="6 7" key="1">
    <citation type="submission" date="2022-03" db="EMBL/GenBank/DDBJ databases">
        <authorList>
            <person name="Nunn A."/>
            <person name="Chopra R."/>
            <person name="Nunn A."/>
            <person name="Contreras Garrido A."/>
        </authorList>
    </citation>
    <scope>NUCLEOTIDE SEQUENCE [LARGE SCALE GENOMIC DNA]</scope>
</reference>
<dbReference type="SMART" id="SM00739">
    <property type="entry name" value="KOW"/>
    <property type="match status" value="1"/>
</dbReference>
<dbReference type="GO" id="GO:0006412">
    <property type="term" value="P:translation"/>
    <property type="evidence" value="ECO:0007669"/>
    <property type="project" value="InterPro"/>
</dbReference>
<keyword evidence="2 4" id="KW-0689">Ribosomal protein</keyword>
<sequence>MATMSALQSSFTSLSISSNSSFLGQRLLSPISLSVASPLDESLITLLIVCTHCRSSPSRTHVLFLQRLVRRSVTSYYWFPILYYPVNIVALNQKTPSVNLSGYKSMEFTNENEDETVDSHSLILKCITVTVLMPLFFQLKRWERKKCKPNSLPILHKMHVKFGDTVKVISGRDKGKIGEVTKIFTHNSTIVIKDINLKTKHMKSREEGEPGQIVKIEAPIHSSNVMLYSKEKEVVSRVGHKVLEDGQKVRYLIKTGELIDTIEKWKQLKEAKDKESTQVAVASAS</sequence>
<evidence type="ECO:0000256" key="4">
    <source>
        <dbReference type="RuleBase" id="RU003477"/>
    </source>
</evidence>
<dbReference type="HAMAP" id="MF_01326_B">
    <property type="entry name" value="Ribosomal_uL24_B"/>
    <property type="match status" value="1"/>
</dbReference>
<evidence type="ECO:0000256" key="2">
    <source>
        <dbReference type="ARBA" id="ARBA00022980"/>
    </source>
</evidence>
<accession>A0AAU9SQ43</accession>
<dbReference type="InterPro" id="IPR005825">
    <property type="entry name" value="Ribosomal_uL24_CS"/>
</dbReference>
<dbReference type="PANTHER" id="PTHR12903">
    <property type="entry name" value="MITOCHONDRIAL RIBOSOMAL PROTEIN L24"/>
    <property type="match status" value="1"/>
</dbReference>
<dbReference type="Gene3D" id="2.30.30.30">
    <property type="match status" value="1"/>
</dbReference>
<dbReference type="GO" id="GO:0005840">
    <property type="term" value="C:ribosome"/>
    <property type="evidence" value="ECO:0007669"/>
    <property type="project" value="UniProtKB-KW"/>
</dbReference>
<dbReference type="InterPro" id="IPR003256">
    <property type="entry name" value="Ribosomal_uL24"/>
</dbReference>
<feature type="domain" description="KOW" evidence="5">
    <location>
        <begin position="159"/>
        <end position="186"/>
    </location>
</feature>
<proteinExistence type="inferred from homology"/>
<dbReference type="AlphaFoldDB" id="A0AAU9SQ43"/>
<dbReference type="InterPro" id="IPR014722">
    <property type="entry name" value="Rib_uL2_dom2"/>
</dbReference>
<dbReference type="PROSITE" id="PS01108">
    <property type="entry name" value="RIBOSOMAL_L24"/>
    <property type="match status" value="1"/>
</dbReference>
<name>A0AAU9SQ43_THLAR</name>
<dbReference type="InterPro" id="IPR057264">
    <property type="entry name" value="Ribosomal_uL24_C"/>
</dbReference>
<dbReference type="EMBL" id="OU466862">
    <property type="protein sequence ID" value="CAH2069958.1"/>
    <property type="molecule type" value="Genomic_DNA"/>
</dbReference>
<dbReference type="GO" id="GO:1990904">
    <property type="term" value="C:ribonucleoprotein complex"/>
    <property type="evidence" value="ECO:0007669"/>
    <property type="project" value="UniProtKB-KW"/>
</dbReference>
<evidence type="ECO:0000256" key="1">
    <source>
        <dbReference type="ARBA" id="ARBA00010618"/>
    </source>
</evidence>
<comment type="similarity">
    <text evidence="1 4">Belongs to the universal ribosomal protein uL24 family.</text>
</comment>
<protein>
    <recommendedName>
        <fullName evidence="5">KOW domain-containing protein</fullName>
    </recommendedName>
</protein>
<dbReference type="InterPro" id="IPR005824">
    <property type="entry name" value="KOW"/>
</dbReference>
<keyword evidence="7" id="KW-1185">Reference proteome</keyword>
<dbReference type="GO" id="GO:0003723">
    <property type="term" value="F:RNA binding"/>
    <property type="evidence" value="ECO:0007669"/>
    <property type="project" value="InterPro"/>
</dbReference>
<dbReference type="CDD" id="cd06089">
    <property type="entry name" value="KOW_RPL26"/>
    <property type="match status" value="1"/>
</dbReference>
<dbReference type="InterPro" id="IPR041988">
    <property type="entry name" value="Ribosomal_uL24_KOW"/>
</dbReference>
<dbReference type="Proteomes" id="UP000836841">
    <property type="component" value="Chromosome 6"/>
</dbReference>
<gene>
    <name evidence="6" type="ORF">TAV2_LOCUS18834</name>
</gene>
<dbReference type="Pfam" id="PF17136">
    <property type="entry name" value="ribosomal_L24"/>
    <property type="match status" value="1"/>
</dbReference>
<keyword evidence="3 4" id="KW-0687">Ribonucleoprotein</keyword>
<evidence type="ECO:0000313" key="7">
    <source>
        <dbReference type="Proteomes" id="UP000836841"/>
    </source>
</evidence>